<dbReference type="InterPro" id="IPR017871">
    <property type="entry name" value="ABC_transporter-like_CS"/>
</dbReference>
<evidence type="ECO:0000256" key="6">
    <source>
        <dbReference type="ARBA" id="ARBA00022967"/>
    </source>
</evidence>
<dbReference type="SMART" id="SM00382">
    <property type="entry name" value="AAA"/>
    <property type="match status" value="1"/>
</dbReference>
<evidence type="ECO:0000256" key="2">
    <source>
        <dbReference type="ARBA" id="ARBA00022448"/>
    </source>
</evidence>
<dbReference type="PROSITE" id="PS00211">
    <property type="entry name" value="ABC_TRANSPORTER_1"/>
    <property type="match status" value="1"/>
</dbReference>
<keyword evidence="4 8" id="KW-0547">Nucleotide-binding</keyword>
<dbReference type="InterPro" id="IPR008995">
    <property type="entry name" value="Mo/tungstate-bd_C_term_dom"/>
</dbReference>
<dbReference type="SUPFAM" id="SSF52540">
    <property type="entry name" value="P-loop containing nucleoside triphosphate hydrolases"/>
    <property type="match status" value="1"/>
</dbReference>
<accession>A0AA87U3N6</accession>
<dbReference type="GO" id="GO:0043190">
    <property type="term" value="C:ATP-binding cassette (ABC) transporter complex"/>
    <property type="evidence" value="ECO:0007669"/>
    <property type="project" value="InterPro"/>
</dbReference>
<dbReference type="Pfam" id="PF00005">
    <property type="entry name" value="ABC_tran"/>
    <property type="match status" value="1"/>
</dbReference>
<dbReference type="GeneID" id="86850993"/>
<gene>
    <name evidence="8" type="primary">potA</name>
    <name evidence="10" type="ORF">RRH01S_03_01030</name>
</gene>
<keyword evidence="2 8" id="KW-0813">Transport</keyword>
<keyword evidence="3 8" id="KW-1003">Cell membrane</keyword>
<evidence type="ECO:0000256" key="1">
    <source>
        <dbReference type="ARBA" id="ARBA00004417"/>
    </source>
</evidence>
<dbReference type="Proteomes" id="UP000026941">
    <property type="component" value="Unassembled WGS sequence"/>
</dbReference>
<evidence type="ECO:0000256" key="3">
    <source>
        <dbReference type="ARBA" id="ARBA00022475"/>
    </source>
</evidence>
<keyword evidence="6 8" id="KW-1278">Translocase</keyword>
<sequence>MTEVSIEALTKHYGASLAVNGISVRIAKGEFISLLGPSGCGKTTTLKMIAGFEDATSGAIRFDGQDVVHVPAEKRDIGMVFQNYALFPHMTVAQNLAFGLEMRRRPKREIAERTARVLDMVQLSGYADRYPRQLSGGQQQRVALARALVIEPRILLLDEPLANLDAKLREEMRVFIRDLQKRVGITTVYVTHDQAEAMTMSDRVVVMFGGRIAQYGAPADIYDRPASLEVAQFVGQVNILSGRLLSTEANDISVIDTALGTIRIGNMPKSPDGAVTLVLRPEAVELFPESAGQAGTPATITASYYSGSLIDYRLALDSGDTINVQTFPRSRFSPGDRVTVKVDGDRFWALGAAA</sequence>
<dbReference type="PANTHER" id="PTHR42781:SF4">
    <property type="entry name" value="SPERMIDINE_PUTRESCINE IMPORT ATP-BINDING PROTEIN POTA"/>
    <property type="match status" value="1"/>
</dbReference>
<evidence type="ECO:0000259" key="9">
    <source>
        <dbReference type="PROSITE" id="PS50893"/>
    </source>
</evidence>
<feature type="domain" description="ABC transporter" evidence="9">
    <location>
        <begin position="4"/>
        <end position="234"/>
    </location>
</feature>
<evidence type="ECO:0000256" key="4">
    <source>
        <dbReference type="ARBA" id="ARBA00022741"/>
    </source>
</evidence>
<name>A0AA87U3N6_RHIRH</name>
<reference evidence="10 11" key="1">
    <citation type="submission" date="2014-05" db="EMBL/GenBank/DDBJ databases">
        <title>Whole genome shotgun sequence of Rhizobium rhizogenes NBRC 13257.</title>
        <authorList>
            <person name="Katano-Makiyama Y."/>
            <person name="Hosoyama A."/>
            <person name="Hashimoto M."/>
            <person name="Hosoyama Y."/>
            <person name="Noguchi M."/>
            <person name="Tsuchikane K."/>
            <person name="Kimura A."/>
            <person name="Ohji S."/>
            <person name="Ichikawa N."/>
            <person name="Yamazoe A."/>
            <person name="Fujita N."/>
        </authorList>
    </citation>
    <scope>NUCLEOTIDE SEQUENCE [LARGE SCALE GENOMIC DNA]</scope>
    <source>
        <strain evidence="10 11">NBRC 13257</strain>
    </source>
</reference>
<evidence type="ECO:0000256" key="5">
    <source>
        <dbReference type="ARBA" id="ARBA00022840"/>
    </source>
</evidence>
<keyword evidence="7 8" id="KW-0472">Membrane</keyword>
<dbReference type="RefSeq" id="WP_034522533.1">
    <property type="nucleotide sequence ID" value="NZ_BAYX01000003.1"/>
</dbReference>
<dbReference type="GO" id="GO:0005524">
    <property type="term" value="F:ATP binding"/>
    <property type="evidence" value="ECO:0007669"/>
    <property type="project" value="UniProtKB-KW"/>
</dbReference>
<comment type="caution">
    <text evidence="10">The sequence shown here is derived from an EMBL/GenBank/DDBJ whole genome shotgun (WGS) entry which is preliminary data.</text>
</comment>
<comment type="catalytic activity">
    <reaction evidence="8">
        <text>ATP + H2O + polyamine-[polyamine-binding protein]Side 1 = ADP + phosphate + polyamineSide 2 + [polyamine-binding protein]Side 1.</text>
        <dbReference type="EC" id="7.6.2.11"/>
    </reaction>
</comment>
<protein>
    <recommendedName>
        <fullName evidence="8">Spermidine/putrescine import ATP-binding protein PotA</fullName>
        <ecNumber evidence="8">7.6.2.11</ecNumber>
    </recommendedName>
</protein>
<proteinExistence type="inferred from homology"/>
<dbReference type="GO" id="GO:0016887">
    <property type="term" value="F:ATP hydrolysis activity"/>
    <property type="evidence" value="ECO:0007669"/>
    <property type="project" value="InterPro"/>
</dbReference>
<dbReference type="Gene3D" id="2.40.50.100">
    <property type="match status" value="1"/>
</dbReference>
<dbReference type="InterPro" id="IPR003439">
    <property type="entry name" value="ABC_transporter-like_ATP-bd"/>
</dbReference>
<dbReference type="EMBL" id="BAYX01000003">
    <property type="protein sequence ID" value="GAJ92035.1"/>
    <property type="molecule type" value="Genomic_DNA"/>
</dbReference>
<dbReference type="Pfam" id="PF08402">
    <property type="entry name" value="TOBE_2"/>
    <property type="match status" value="1"/>
</dbReference>
<dbReference type="InterPro" id="IPR050093">
    <property type="entry name" value="ABC_SmlMolc_Importer"/>
</dbReference>
<comment type="subcellular location">
    <subcellularLocation>
        <location evidence="1">Cell inner membrane</location>
        <topology evidence="1">Peripheral membrane protein</topology>
    </subcellularLocation>
</comment>
<comment type="subunit">
    <text evidence="8">The complex is composed of two ATP-binding proteins (PotA), two transmembrane proteins (PotB and PotC) and a solute-binding protein (PotD).</text>
</comment>
<comment type="function">
    <text evidence="8">Part of the ABC transporter complex PotABCD involved in spermidine/putrescine import. Responsible for energy coupling to the transport system.</text>
</comment>
<comment type="similarity">
    <text evidence="8">Belongs to the ABC transporter superfamily. Spermidine/putrescine importer (TC 3.A.1.11.1) family.</text>
</comment>
<dbReference type="InterPro" id="IPR003593">
    <property type="entry name" value="AAA+_ATPase"/>
</dbReference>
<dbReference type="FunFam" id="3.40.50.300:FF:000042">
    <property type="entry name" value="Maltose/maltodextrin ABC transporter, ATP-binding protein"/>
    <property type="match status" value="1"/>
</dbReference>
<dbReference type="PROSITE" id="PS50893">
    <property type="entry name" value="ABC_TRANSPORTER_2"/>
    <property type="match status" value="1"/>
</dbReference>
<keyword evidence="5 8" id="KW-0067">ATP-binding</keyword>
<dbReference type="PANTHER" id="PTHR42781">
    <property type="entry name" value="SPERMIDINE/PUTRESCINE IMPORT ATP-BINDING PROTEIN POTA"/>
    <property type="match status" value="1"/>
</dbReference>
<evidence type="ECO:0000256" key="8">
    <source>
        <dbReference type="RuleBase" id="RU364083"/>
    </source>
</evidence>
<dbReference type="EC" id="7.6.2.11" evidence="8"/>
<dbReference type="GO" id="GO:0015417">
    <property type="term" value="F:ABC-type polyamine transporter activity"/>
    <property type="evidence" value="ECO:0007669"/>
    <property type="project" value="UniProtKB-EC"/>
</dbReference>
<organism evidence="10 11">
    <name type="scientific">Rhizobium rhizogenes NBRC 13257</name>
    <dbReference type="NCBI Taxonomy" id="1220581"/>
    <lineage>
        <taxon>Bacteria</taxon>
        <taxon>Pseudomonadati</taxon>
        <taxon>Pseudomonadota</taxon>
        <taxon>Alphaproteobacteria</taxon>
        <taxon>Hyphomicrobiales</taxon>
        <taxon>Rhizobiaceae</taxon>
        <taxon>Rhizobium/Agrobacterium group</taxon>
        <taxon>Rhizobium</taxon>
    </lineage>
</organism>
<dbReference type="Gene3D" id="3.40.50.300">
    <property type="entry name" value="P-loop containing nucleotide triphosphate hydrolases"/>
    <property type="match status" value="1"/>
</dbReference>
<dbReference type="InterPro" id="IPR005893">
    <property type="entry name" value="PotA-like"/>
</dbReference>
<evidence type="ECO:0000313" key="10">
    <source>
        <dbReference type="EMBL" id="GAJ92035.1"/>
    </source>
</evidence>
<dbReference type="InterPro" id="IPR027417">
    <property type="entry name" value="P-loop_NTPase"/>
</dbReference>
<evidence type="ECO:0000313" key="11">
    <source>
        <dbReference type="Proteomes" id="UP000026941"/>
    </source>
</evidence>
<evidence type="ECO:0000256" key="7">
    <source>
        <dbReference type="ARBA" id="ARBA00023136"/>
    </source>
</evidence>
<dbReference type="AlphaFoldDB" id="A0AA87U3N6"/>
<dbReference type="NCBIfam" id="TIGR01187">
    <property type="entry name" value="potA"/>
    <property type="match status" value="1"/>
</dbReference>
<dbReference type="InterPro" id="IPR013611">
    <property type="entry name" value="Transp-assoc_OB_typ2"/>
</dbReference>
<dbReference type="SUPFAM" id="SSF50331">
    <property type="entry name" value="MOP-like"/>
    <property type="match status" value="1"/>
</dbReference>